<organism evidence="1">
    <name type="scientific">marine sediment metagenome</name>
    <dbReference type="NCBI Taxonomy" id="412755"/>
    <lineage>
        <taxon>unclassified sequences</taxon>
        <taxon>metagenomes</taxon>
        <taxon>ecological metagenomes</taxon>
    </lineage>
</organism>
<accession>A0A0F9ILH2</accession>
<name>A0A0F9ILH2_9ZZZZ</name>
<dbReference type="AlphaFoldDB" id="A0A0F9ILH2"/>
<feature type="non-terminal residue" evidence="1">
    <location>
        <position position="1"/>
    </location>
</feature>
<sequence length="284" mass="31741">AIRRAYLITHDDYTTGTVAIDVSSSRTAVTGSSTLWDTAVEGYSFNNARVGGKMKFSGQEIHEVTAVGGDTSITINPGWNGADLSADSYTYFEDEYALAADFLRPLDLRSFSLANDIPLIGPMAFRRSFPRNSIPNKPRVATIIQLGFSGNTTPRPRVVLAPPPNDEYSIPYDYITSYLAVSSAGTEQTQMTADADEPIIPLGFRHVLSLYAAWKWLQKKDDQRSLEFQANYTDLILRMVGTSNVGQDKPRLAVNISRYFSPRRLGRFDSESGAFDQLRDRWWR</sequence>
<evidence type="ECO:0000313" key="1">
    <source>
        <dbReference type="EMBL" id="KKL88052.1"/>
    </source>
</evidence>
<protein>
    <submittedName>
        <fullName evidence="1">Uncharacterized protein</fullName>
    </submittedName>
</protein>
<gene>
    <name evidence="1" type="ORF">LCGC14_1928550</name>
</gene>
<comment type="caution">
    <text evidence="1">The sequence shown here is derived from an EMBL/GenBank/DDBJ whole genome shotgun (WGS) entry which is preliminary data.</text>
</comment>
<dbReference type="EMBL" id="LAZR01020672">
    <property type="protein sequence ID" value="KKL88052.1"/>
    <property type="molecule type" value="Genomic_DNA"/>
</dbReference>
<reference evidence="1" key="1">
    <citation type="journal article" date="2015" name="Nature">
        <title>Complex archaea that bridge the gap between prokaryotes and eukaryotes.</title>
        <authorList>
            <person name="Spang A."/>
            <person name="Saw J.H."/>
            <person name="Jorgensen S.L."/>
            <person name="Zaremba-Niedzwiedzka K."/>
            <person name="Martijn J."/>
            <person name="Lind A.E."/>
            <person name="van Eijk R."/>
            <person name="Schleper C."/>
            <person name="Guy L."/>
            <person name="Ettema T.J."/>
        </authorList>
    </citation>
    <scope>NUCLEOTIDE SEQUENCE</scope>
</reference>
<proteinExistence type="predicted"/>